<accession>A0A2R3ZAC9</accession>
<protein>
    <recommendedName>
        <fullName evidence="3">Endonuclease/exonuclease/phosphatase</fullName>
    </recommendedName>
</protein>
<evidence type="ECO:0000313" key="1">
    <source>
        <dbReference type="EMBL" id="AVR47190.1"/>
    </source>
</evidence>
<gene>
    <name evidence="1" type="ORF">C7S20_19120</name>
</gene>
<reference evidence="2" key="1">
    <citation type="submission" date="2018-03" db="EMBL/GenBank/DDBJ databases">
        <title>Gramella fulva sp. nov., isolated from a dry surface of tidal flat.</title>
        <authorList>
            <person name="Hwang S.H."/>
            <person name="Hwang W.M."/>
            <person name="Kang K."/>
            <person name="Ahn T.-Y."/>
        </authorList>
    </citation>
    <scope>NUCLEOTIDE SEQUENCE [LARGE SCALE GENOMIC DNA]</scope>
    <source>
        <strain evidence="2">SH35</strain>
    </source>
</reference>
<dbReference type="Gene3D" id="3.60.10.10">
    <property type="entry name" value="Endonuclease/exonuclease/phosphatase"/>
    <property type="match status" value="1"/>
</dbReference>
<dbReference type="InterPro" id="IPR036691">
    <property type="entry name" value="Endo/exonu/phosph_ase_sf"/>
</dbReference>
<proteinExistence type="predicted"/>
<dbReference type="AlphaFoldDB" id="A0A2R3ZAC9"/>
<dbReference type="OrthoDB" id="1398885at2"/>
<evidence type="ECO:0000313" key="2">
    <source>
        <dbReference type="Proteomes" id="UP000241507"/>
    </source>
</evidence>
<evidence type="ECO:0008006" key="3">
    <source>
        <dbReference type="Google" id="ProtNLM"/>
    </source>
</evidence>
<dbReference type="EMBL" id="CP028136">
    <property type="protein sequence ID" value="AVR47190.1"/>
    <property type="molecule type" value="Genomic_DNA"/>
</dbReference>
<keyword evidence="2" id="KW-1185">Reference proteome</keyword>
<sequence length="372" mass="43090">MKIAFYNIENLFFRHRDLLEKPKSHNLSSWREELDTLLNTRSGRRYERIRELVYLLGFEHKDPFRYGYLNRKGMVMAMKPQHYEISTRAGNLSDWQGWIEIENRPLSATSIHHKAQVLVETNADVLVLQEVEGKSAVKIFHENYISKYPIEPYQELVFSPGNDDRNLGQALLTRKGVKPDSVGILNQERDSSGELLFDKDVAAFRITGKSQSFWILSAEFSNEGLAKEELEQKRFRQSQAVARAYQKLRATGNEHILVMGTFFAVSYCYSLSPLLKDTDLRSITRHSQFQGPRDLGRGGDYYSLGAYGRGLNMKEEVYVLTSPELFSKIERCGIDRRGIWPVKENQWKILTTLKQKEDQASHFPVLWVKVDI</sequence>
<dbReference type="Proteomes" id="UP000241507">
    <property type="component" value="Chromosome"/>
</dbReference>
<organism evidence="1 2">
    <name type="scientific">Christiangramia fulva</name>
    <dbReference type="NCBI Taxonomy" id="2126553"/>
    <lineage>
        <taxon>Bacteria</taxon>
        <taxon>Pseudomonadati</taxon>
        <taxon>Bacteroidota</taxon>
        <taxon>Flavobacteriia</taxon>
        <taxon>Flavobacteriales</taxon>
        <taxon>Flavobacteriaceae</taxon>
        <taxon>Christiangramia</taxon>
    </lineage>
</organism>
<name>A0A2R3ZAC9_9FLAO</name>
<dbReference type="KEGG" id="grs:C7S20_19120"/>
<dbReference type="RefSeq" id="WP_107013956.1">
    <property type="nucleotide sequence ID" value="NZ_CP028136.1"/>
</dbReference>
<dbReference type="SUPFAM" id="SSF56219">
    <property type="entry name" value="DNase I-like"/>
    <property type="match status" value="1"/>
</dbReference>